<protein>
    <submittedName>
        <fullName evidence="4">IS4/IS5 family transposase</fullName>
    </submittedName>
</protein>
<dbReference type="InterPro" id="IPR002559">
    <property type="entry name" value="Transposase_11"/>
</dbReference>
<dbReference type="PANTHER" id="PTHR30007">
    <property type="entry name" value="PHP DOMAIN PROTEIN"/>
    <property type="match status" value="1"/>
</dbReference>
<dbReference type="GO" id="GO:0006313">
    <property type="term" value="P:DNA transposition"/>
    <property type="evidence" value="ECO:0007669"/>
    <property type="project" value="InterPro"/>
</dbReference>
<evidence type="ECO:0000313" key="5">
    <source>
        <dbReference type="Proteomes" id="UP000321026"/>
    </source>
</evidence>
<reference evidence="4 5" key="1">
    <citation type="submission" date="2018-09" db="EMBL/GenBank/DDBJ databases">
        <title>Metagenome Assembled Genomes from an Advanced Water Purification Facility.</title>
        <authorList>
            <person name="Stamps B.W."/>
            <person name="Spear J.R."/>
        </authorList>
    </citation>
    <scope>NUCLEOTIDE SEQUENCE [LARGE SCALE GENOMIC DNA]</scope>
    <source>
        <strain evidence="4">Bin_63_2</strain>
    </source>
</reference>
<proteinExistence type="predicted"/>
<comment type="caution">
    <text evidence="4">The sequence shown here is derived from an EMBL/GenBank/DDBJ whole genome shotgun (WGS) entry which is preliminary data.</text>
</comment>
<dbReference type="Pfam" id="PF01609">
    <property type="entry name" value="DDE_Tnp_1"/>
    <property type="match status" value="1"/>
</dbReference>
<dbReference type="GO" id="GO:0004803">
    <property type="term" value="F:transposase activity"/>
    <property type="evidence" value="ECO:0007669"/>
    <property type="project" value="InterPro"/>
</dbReference>
<dbReference type="Proteomes" id="UP000321026">
    <property type="component" value="Unassembled WGS sequence"/>
</dbReference>
<keyword evidence="2" id="KW-1133">Transmembrane helix</keyword>
<feature type="domain" description="Transposase IS4-like" evidence="3">
    <location>
        <begin position="18"/>
        <end position="181"/>
    </location>
</feature>
<evidence type="ECO:0000313" key="4">
    <source>
        <dbReference type="EMBL" id="TXG77071.1"/>
    </source>
</evidence>
<gene>
    <name evidence="4" type="ORF">E6Q11_03405</name>
</gene>
<dbReference type="PANTHER" id="PTHR30007:SF0">
    <property type="entry name" value="TRANSPOSASE"/>
    <property type="match status" value="1"/>
</dbReference>
<keyword evidence="2" id="KW-0472">Membrane</keyword>
<dbReference type="AlphaFoldDB" id="A0A5C7J6C6"/>
<feature type="region of interest" description="Disordered" evidence="1">
    <location>
        <begin position="18"/>
        <end position="43"/>
    </location>
</feature>
<dbReference type="GO" id="GO:0003677">
    <property type="term" value="F:DNA binding"/>
    <property type="evidence" value="ECO:0007669"/>
    <property type="project" value="InterPro"/>
</dbReference>
<keyword evidence="2" id="KW-0812">Transmembrane</keyword>
<sequence>MHDRLRLRWRERAERDEFPSTAILDSQSTRTSPQGGEKGFDAGKRVKGRKRNLVVDTLGLVLAVVVTAASVQDRDGAYPTMAQACAKYPTISRVFVDSAYAGTCAERLEASHGIDVQVVRHPGNRNIGRWQVEQLPLFDAPTRAYATLPKRWIVERSHAWLERARRLVMHHDRLVEVSESWVWLSEARRLLRGLTEK</sequence>
<evidence type="ECO:0000256" key="2">
    <source>
        <dbReference type="SAM" id="Phobius"/>
    </source>
</evidence>
<feature type="transmembrane region" description="Helical" evidence="2">
    <location>
        <begin position="53"/>
        <end position="71"/>
    </location>
</feature>
<name>A0A5C7J6C6_9BACT</name>
<evidence type="ECO:0000259" key="3">
    <source>
        <dbReference type="Pfam" id="PF01609"/>
    </source>
</evidence>
<organism evidence="4 5">
    <name type="scientific">Candidatus Dojkabacteria bacterium</name>
    <dbReference type="NCBI Taxonomy" id="2099670"/>
    <lineage>
        <taxon>Bacteria</taxon>
        <taxon>Candidatus Dojkabacteria</taxon>
    </lineage>
</organism>
<dbReference type="EMBL" id="SSDS01000055">
    <property type="protein sequence ID" value="TXG77071.1"/>
    <property type="molecule type" value="Genomic_DNA"/>
</dbReference>
<accession>A0A5C7J6C6</accession>
<evidence type="ECO:0000256" key="1">
    <source>
        <dbReference type="SAM" id="MobiDB-lite"/>
    </source>
</evidence>
<feature type="compositionally biased region" description="Polar residues" evidence="1">
    <location>
        <begin position="23"/>
        <end position="34"/>
    </location>
</feature>